<keyword evidence="6 11" id="KW-0378">Hydrolase</keyword>
<evidence type="ECO:0000256" key="5">
    <source>
        <dbReference type="ARBA" id="ARBA00022723"/>
    </source>
</evidence>
<evidence type="ECO:0000256" key="1">
    <source>
        <dbReference type="ARBA" id="ARBA00001947"/>
    </source>
</evidence>
<keyword evidence="7" id="KW-0862">Zinc</keyword>
<dbReference type="CDD" id="cd01283">
    <property type="entry name" value="cytidine_deaminase"/>
    <property type="match status" value="1"/>
</dbReference>
<name>A0A3B0SZ49_9ZZZZ</name>
<comment type="similarity">
    <text evidence="3">Belongs to the cytidine and deoxycytidylate deaminase family.</text>
</comment>
<dbReference type="EMBL" id="UOEI01000530">
    <property type="protein sequence ID" value="VAW07492.1"/>
    <property type="molecule type" value="Genomic_DNA"/>
</dbReference>
<dbReference type="InterPro" id="IPR050202">
    <property type="entry name" value="Cyt/Deoxycyt_deaminase"/>
</dbReference>
<comment type="function">
    <text evidence="2">This enzyme scavenges exogenous and endogenous cytidine and 2'-deoxycytidine for UMP synthesis.</text>
</comment>
<dbReference type="PANTHER" id="PTHR11644">
    <property type="entry name" value="CYTIDINE DEAMINASE"/>
    <property type="match status" value="1"/>
</dbReference>
<dbReference type="Gene3D" id="3.40.140.10">
    <property type="entry name" value="Cytidine Deaminase, domain 2"/>
    <property type="match status" value="1"/>
</dbReference>
<evidence type="ECO:0000256" key="7">
    <source>
        <dbReference type="ARBA" id="ARBA00022833"/>
    </source>
</evidence>
<dbReference type="InterPro" id="IPR002125">
    <property type="entry name" value="CMP_dCMP_dom"/>
</dbReference>
<keyword evidence="5" id="KW-0479">Metal-binding</keyword>
<dbReference type="GO" id="GO:0042802">
    <property type="term" value="F:identical protein binding"/>
    <property type="evidence" value="ECO:0007669"/>
    <property type="project" value="UniProtKB-ARBA"/>
</dbReference>
<evidence type="ECO:0000256" key="9">
    <source>
        <dbReference type="ARBA" id="ARBA00049558"/>
    </source>
</evidence>
<dbReference type="NCBIfam" id="TIGR01354">
    <property type="entry name" value="cyt_deam_tetra"/>
    <property type="match status" value="1"/>
</dbReference>
<dbReference type="InterPro" id="IPR016192">
    <property type="entry name" value="APOBEC/CMP_deaminase_Zn-bd"/>
</dbReference>
<sequence>MTDAELLDRAAVVAASSYSPYSHFRVGAAVVTDAGEVITGANIENAAFGASICAEANAITTAVGRGARAIAVVAVVCLDGELCTPCGNCRQIMREFQVERVILRAPDGSPVVVTIEDLLPMSFGPEALR</sequence>
<dbReference type="PROSITE" id="PS51747">
    <property type="entry name" value="CYT_DCMP_DEAMINASES_2"/>
    <property type="match status" value="1"/>
</dbReference>
<evidence type="ECO:0000256" key="6">
    <source>
        <dbReference type="ARBA" id="ARBA00022801"/>
    </source>
</evidence>
<dbReference type="GO" id="GO:0055086">
    <property type="term" value="P:nucleobase-containing small molecule metabolic process"/>
    <property type="evidence" value="ECO:0007669"/>
    <property type="project" value="UniProtKB-ARBA"/>
</dbReference>
<evidence type="ECO:0000256" key="8">
    <source>
        <dbReference type="ARBA" id="ARBA00032005"/>
    </source>
</evidence>
<feature type="domain" description="CMP/dCMP-type deaminase" evidence="10">
    <location>
        <begin position="1"/>
        <end position="126"/>
    </location>
</feature>
<dbReference type="SUPFAM" id="SSF53927">
    <property type="entry name" value="Cytidine deaminase-like"/>
    <property type="match status" value="1"/>
</dbReference>
<dbReference type="FunFam" id="3.40.140.10:FF:000008">
    <property type="entry name" value="Cytidine deaminase"/>
    <property type="match status" value="1"/>
</dbReference>
<dbReference type="NCBIfam" id="NF004064">
    <property type="entry name" value="PRK05578.1"/>
    <property type="match status" value="1"/>
</dbReference>
<evidence type="ECO:0000259" key="10">
    <source>
        <dbReference type="PROSITE" id="PS51747"/>
    </source>
</evidence>
<reference evidence="11" key="1">
    <citation type="submission" date="2018-06" db="EMBL/GenBank/DDBJ databases">
        <authorList>
            <person name="Zhirakovskaya E."/>
        </authorList>
    </citation>
    <scope>NUCLEOTIDE SEQUENCE</scope>
</reference>
<dbReference type="PROSITE" id="PS00903">
    <property type="entry name" value="CYT_DCMP_DEAMINASES_1"/>
    <property type="match status" value="1"/>
</dbReference>
<organism evidence="11">
    <name type="scientific">hydrothermal vent metagenome</name>
    <dbReference type="NCBI Taxonomy" id="652676"/>
    <lineage>
        <taxon>unclassified sequences</taxon>
        <taxon>metagenomes</taxon>
        <taxon>ecological metagenomes</taxon>
    </lineage>
</organism>
<comment type="cofactor">
    <cofactor evidence="1">
        <name>Zn(2+)</name>
        <dbReference type="ChEBI" id="CHEBI:29105"/>
    </cofactor>
</comment>
<evidence type="ECO:0000256" key="2">
    <source>
        <dbReference type="ARBA" id="ARBA00003949"/>
    </source>
</evidence>
<proteinExistence type="inferred from homology"/>
<dbReference type="GO" id="GO:0008270">
    <property type="term" value="F:zinc ion binding"/>
    <property type="evidence" value="ECO:0007669"/>
    <property type="project" value="InterPro"/>
</dbReference>
<dbReference type="AlphaFoldDB" id="A0A3B0SZ49"/>
<evidence type="ECO:0000256" key="4">
    <source>
        <dbReference type="ARBA" id="ARBA00012783"/>
    </source>
</evidence>
<gene>
    <name evidence="11" type="ORF">MNBD_ACTINO01-674</name>
</gene>
<evidence type="ECO:0000256" key="3">
    <source>
        <dbReference type="ARBA" id="ARBA00006576"/>
    </source>
</evidence>
<protein>
    <recommendedName>
        <fullName evidence="4">cytidine deaminase</fullName>
        <ecNumber evidence="4">3.5.4.5</ecNumber>
    </recommendedName>
    <alternativeName>
        <fullName evidence="8">Cytidine aminohydrolase</fullName>
    </alternativeName>
</protein>
<dbReference type="InterPro" id="IPR006262">
    <property type="entry name" value="Cyt_deam_tetra"/>
</dbReference>
<dbReference type="GO" id="GO:0072527">
    <property type="term" value="P:pyrimidine-containing compound metabolic process"/>
    <property type="evidence" value="ECO:0007669"/>
    <property type="project" value="UniProtKB-ARBA"/>
</dbReference>
<dbReference type="InterPro" id="IPR016193">
    <property type="entry name" value="Cytidine_deaminase-like"/>
</dbReference>
<dbReference type="GO" id="GO:0005829">
    <property type="term" value="C:cytosol"/>
    <property type="evidence" value="ECO:0007669"/>
    <property type="project" value="TreeGrafter"/>
</dbReference>
<dbReference type="Pfam" id="PF00383">
    <property type="entry name" value="dCMP_cyt_deam_1"/>
    <property type="match status" value="1"/>
</dbReference>
<evidence type="ECO:0000313" key="11">
    <source>
        <dbReference type="EMBL" id="VAW07492.1"/>
    </source>
</evidence>
<dbReference type="PANTHER" id="PTHR11644:SF2">
    <property type="entry name" value="CYTIDINE DEAMINASE"/>
    <property type="match status" value="1"/>
</dbReference>
<dbReference type="GO" id="GO:0004126">
    <property type="term" value="F:cytidine deaminase activity"/>
    <property type="evidence" value="ECO:0007669"/>
    <property type="project" value="UniProtKB-EC"/>
</dbReference>
<dbReference type="EC" id="3.5.4.5" evidence="4"/>
<accession>A0A3B0SZ49</accession>
<comment type="catalytic activity">
    <reaction evidence="9">
        <text>cytidine + H2O + H(+) = uridine + NH4(+)</text>
        <dbReference type="Rhea" id="RHEA:16069"/>
        <dbReference type="ChEBI" id="CHEBI:15377"/>
        <dbReference type="ChEBI" id="CHEBI:15378"/>
        <dbReference type="ChEBI" id="CHEBI:16704"/>
        <dbReference type="ChEBI" id="CHEBI:17562"/>
        <dbReference type="ChEBI" id="CHEBI:28938"/>
        <dbReference type="EC" id="3.5.4.5"/>
    </reaction>
</comment>